<dbReference type="RefSeq" id="WP_082125865.1">
    <property type="nucleotide sequence ID" value="NZ_JACHEK010000006.1"/>
</dbReference>
<evidence type="ECO:0000313" key="11">
    <source>
        <dbReference type="Proteomes" id="UP000538666"/>
    </source>
</evidence>
<organism evidence="10 11">
    <name type="scientific">Silvibacterium bohemicum</name>
    <dbReference type="NCBI Taxonomy" id="1577686"/>
    <lineage>
        <taxon>Bacteria</taxon>
        <taxon>Pseudomonadati</taxon>
        <taxon>Acidobacteriota</taxon>
        <taxon>Terriglobia</taxon>
        <taxon>Terriglobales</taxon>
        <taxon>Acidobacteriaceae</taxon>
        <taxon>Silvibacterium</taxon>
    </lineage>
</organism>
<feature type="signal peptide" evidence="8">
    <location>
        <begin position="1"/>
        <end position="29"/>
    </location>
</feature>
<dbReference type="EMBL" id="JACHEK010000006">
    <property type="protein sequence ID" value="MBB6145179.1"/>
    <property type="molecule type" value="Genomic_DNA"/>
</dbReference>
<feature type="region of interest" description="Disordered" evidence="7">
    <location>
        <begin position="872"/>
        <end position="894"/>
    </location>
</feature>
<evidence type="ECO:0000256" key="6">
    <source>
        <dbReference type="ARBA" id="ARBA00023049"/>
    </source>
</evidence>
<proteinExistence type="inferred from homology"/>
<keyword evidence="8" id="KW-0732">Signal</keyword>
<comment type="similarity">
    <text evidence="2">Belongs to the peptidase M14 family.</text>
</comment>
<evidence type="ECO:0000256" key="5">
    <source>
        <dbReference type="ARBA" id="ARBA00022833"/>
    </source>
</evidence>
<evidence type="ECO:0000256" key="3">
    <source>
        <dbReference type="ARBA" id="ARBA00022670"/>
    </source>
</evidence>
<evidence type="ECO:0000259" key="9">
    <source>
        <dbReference type="Pfam" id="PF00246"/>
    </source>
</evidence>
<dbReference type="CDD" id="cd06240">
    <property type="entry name" value="M14-like"/>
    <property type="match status" value="1"/>
</dbReference>
<evidence type="ECO:0000256" key="1">
    <source>
        <dbReference type="ARBA" id="ARBA00001947"/>
    </source>
</evidence>
<feature type="chain" id="PRO_5032720472" description="Peptidase M14 domain-containing protein" evidence="8">
    <location>
        <begin position="30"/>
        <end position="894"/>
    </location>
</feature>
<comment type="cofactor">
    <cofactor evidence="1">
        <name>Zn(2+)</name>
        <dbReference type="ChEBI" id="CHEBI:29105"/>
    </cofactor>
</comment>
<name>A0A841JZQ2_9BACT</name>
<evidence type="ECO:0000256" key="4">
    <source>
        <dbReference type="ARBA" id="ARBA00022801"/>
    </source>
</evidence>
<evidence type="ECO:0000256" key="8">
    <source>
        <dbReference type="SAM" id="SignalP"/>
    </source>
</evidence>
<sequence>MSRRSLRCLLRCFLILALPLFFRFATAHAQVATPASVLGHNPGDDFYLADYDDAIRYFHALAASSDRVKMFKVGKSTRGEEYEIAVISSPENLARLDEYKSAARKLADSRDLTEAQAKELARTSKVIVHIDGGMHSSEVAGGQHSIQLAYKLASTQGDPQIDAILNNVILVLWPTLNPDGQNMIVHWYRQNLGTQFEVSPMPYLYQEYVGHDNNRDGYMQNMIESQVVTKAEMDWSPVIFYCQHQTAPFPARIWIPPFSDPISSNISPYMRSWLNVVGTQMSAALQQQHMPGAISQDEFDNWYPGFLDFTHVFRNEISFFTETALYRYATPRFYTVDEFPKQYQDLKALTMYTDPWQGGWWRLGDAVKYMVTGSMSVLDTAAKYREQLLFNRWQAAHDNIEHFKHAAPYAYVLPNPQADTPEAAQLAQIMIENGIEVHRAKESFHANGSTYAAGSWVILMDQPFSGLVKELFEVQHYPQAILNSGGDSSGKPVTLPYDVTGWTLPMQMGVRADAVTDPVGEDQRAALELVSKADVAGGVDGAGPSFVLSHQANASFEAVNDILAAGGSVGFTKDAVPTSEGTETGAFVVSGLGRANLSSILEKRGVKAVSSSHGGETIALHKARVGLYRPWAPSIDEGWTRWVLEKYGFAPISIYNAGMKAGNLKAQYDSIIIPDISKNLLLNGFKTGIVPSQYSGGFDNDGVEALRDFVQQGGTLIAFNQGAAAMIDLLGLPVTNILDGVSSDQFFCSGALLRVELKDRSRPGVYGLPENPIVMFERGPAFEPKPGFKGAILASYPKGVNPLESGVLLHPEKIEGQAAAVEVAYGKGHIFLYGFKPQWRGQSHGAYKFFMNALYKFDEPAFGELPAVEVAKDAHGDKAASKKKVEEEDETPDE</sequence>
<reference evidence="10 11" key="1">
    <citation type="submission" date="2020-08" db="EMBL/GenBank/DDBJ databases">
        <title>Genomic Encyclopedia of Type Strains, Phase IV (KMG-IV): sequencing the most valuable type-strain genomes for metagenomic binning, comparative biology and taxonomic classification.</title>
        <authorList>
            <person name="Goeker M."/>
        </authorList>
    </citation>
    <scope>NUCLEOTIDE SEQUENCE [LARGE SCALE GENOMIC DNA]</scope>
    <source>
        <strain evidence="10 11">DSM 103733</strain>
    </source>
</reference>
<evidence type="ECO:0000256" key="7">
    <source>
        <dbReference type="SAM" id="MobiDB-lite"/>
    </source>
</evidence>
<dbReference type="Gene3D" id="3.40.50.880">
    <property type="match status" value="1"/>
</dbReference>
<dbReference type="InterPro" id="IPR029062">
    <property type="entry name" value="Class_I_gatase-like"/>
</dbReference>
<dbReference type="GO" id="GO:0004181">
    <property type="term" value="F:metallocarboxypeptidase activity"/>
    <property type="evidence" value="ECO:0007669"/>
    <property type="project" value="InterPro"/>
</dbReference>
<keyword evidence="11" id="KW-1185">Reference proteome</keyword>
<dbReference type="SUPFAM" id="SSF52317">
    <property type="entry name" value="Class I glutamine amidotransferase-like"/>
    <property type="match status" value="1"/>
</dbReference>
<dbReference type="Proteomes" id="UP000538666">
    <property type="component" value="Unassembled WGS sequence"/>
</dbReference>
<accession>A0A841JZQ2</accession>
<keyword evidence="3" id="KW-0645">Protease</keyword>
<dbReference type="GO" id="GO:0005615">
    <property type="term" value="C:extracellular space"/>
    <property type="evidence" value="ECO:0007669"/>
    <property type="project" value="TreeGrafter"/>
</dbReference>
<feature type="domain" description="Peptidase M14" evidence="9">
    <location>
        <begin position="57"/>
        <end position="216"/>
    </location>
</feature>
<evidence type="ECO:0000313" key="10">
    <source>
        <dbReference type="EMBL" id="MBB6145179.1"/>
    </source>
</evidence>
<keyword evidence="5" id="KW-0862">Zinc</keyword>
<dbReference type="Pfam" id="PF00246">
    <property type="entry name" value="Peptidase_M14"/>
    <property type="match status" value="1"/>
</dbReference>
<dbReference type="GO" id="GO:0006508">
    <property type="term" value="P:proteolysis"/>
    <property type="evidence" value="ECO:0007669"/>
    <property type="project" value="UniProtKB-KW"/>
</dbReference>
<dbReference type="PANTHER" id="PTHR11705">
    <property type="entry name" value="PROTEASE FAMILY M14 CARBOXYPEPTIDASE A,B"/>
    <property type="match status" value="1"/>
</dbReference>
<feature type="compositionally biased region" description="Basic and acidic residues" evidence="7">
    <location>
        <begin position="872"/>
        <end position="886"/>
    </location>
</feature>
<dbReference type="SUPFAM" id="SSF53187">
    <property type="entry name" value="Zn-dependent exopeptidases"/>
    <property type="match status" value="1"/>
</dbReference>
<dbReference type="InterPro" id="IPR000834">
    <property type="entry name" value="Peptidase_M14"/>
</dbReference>
<comment type="caution">
    <text evidence="10">The sequence shown here is derived from an EMBL/GenBank/DDBJ whole genome shotgun (WGS) entry which is preliminary data.</text>
</comment>
<dbReference type="AlphaFoldDB" id="A0A841JZQ2"/>
<keyword evidence="4" id="KW-0378">Hydrolase</keyword>
<dbReference type="Gene3D" id="3.40.630.10">
    <property type="entry name" value="Zn peptidases"/>
    <property type="match status" value="1"/>
</dbReference>
<gene>
    <name evidence="10" type="ORF">HNQ77_003137</name>
</gene>
<dbReference type="GO" id="GO:0008270">
    <property type="term" value="F:zinc ion binding"/>
    <property type="evidence" value="ECO:0007669"/>
    <property type="project" value="InterPro"/>
</dbReference>
<keyword evidence="6" id="KW-0482">Metalloprotease</keyword>
<protein>
    <recommendedName>
        <fullName evidence="9">Peptidase M14 domain-containing protein</fullName>
    </recommendedName>
</protein>
<dbReference type="PANTHER" id="PTHR11705:SF143">
    <property type="entry name" value="SLL0236 PROTEIN"/>
    <property type="match status" value="1"/>
</dbReference>
<evidence type="ECO:0000256" key="2">
    <source>
        <dbReference type="ARBA" id="ARBA00005988"/>
    </source>
</evidence>